<accession>A0A3D8GSB0</accession>
<comment type="subcellular location">
    <subcellularLocation>
        <location evidence="1">Cell membrane</location>
        <topology evidence="1">Multi-pass membrane protein</topology>
    </subcellularLocation>
</comment>
<feature type="transmembrane region" description="Helical" evidence="6">
    <location>
        <begin position="29"/>
        <end position="53"/>
    </location>
</feature>
<keyword evidence="5 6" id="KW-0472">Membrane</keyword>
<reference evidence="8 9" key="1">
    <citation type="submission" date="2018-07" db="EMBL/GenBank/DDBJ databases">
        <title>Bacillus sp. YLB-04 draft genome sequence.</title>
        <authorList>
            <person name="Yu L."/>
            <person name="Tang X."/>
        </authorList>
    </citation>
    <scope>NUCLEOTIDE SEQUENCE [LARGE SCALE GENOMIC DNA]</scope>
    <source>
        <strain evidence="8 9">YLB-04</strain>
    </source>
</reference>
<feature type="transmembrane region" description="Helical" evidence="6">
    <location>
        <begin position="309"/>
        <end position="328"/>
    </location>
</feature>
<dbReference type="PROSITE" id="PS50850">
    <property type="entry name" value="MFS"/>
    <property type="match status" value="1"/>
</dbReference>
<evidence type="ECO:0000313" key="8">
    <source>
        <dbReference type="EMBL" id="RDU37345.1"/>
    </source>
</evidence>
<evidence type="ECO:0000313" key="9">
    <source>
        <dbReference type="Proteomes" id="UP000257144"/>
    </source>
</evidence>
<dbReference type="InterPro" id="IPR011701">
    <property type="entry name" value="MFS"/>
</dbReference>
<dbReference type="OrthoDB" id="9776171at2"/>
<dbReference type="RefSeq" id="WP_115451019.1">
    <property type="nucleotide sequence ID" value="NZ_QNQT01000002.1"/>
</dbReference>
<name>A0A3D8GSB0_9BACI</name>
<evidence type="ECO:0000256" key="2">
    <source>
        <dbReference type="ARBA" id="ARBA00022448"/>
    </source>
</evidence>
<dbReference type="EMBL" id="QNQT01000002">
    <property type="protein sequence ID" value="RDU37345.1"/>
    <property type="molecule type" value="Genomic_DNA"/>
</dbReference>
<dbReference type="InterPro" id="IPR036259">
    <property type="entry name" value="MFS_trans_sf"/>
</dbReference>
<organism evidence="8 9">
    <name type="scientific">Neobacillus piezotolerans</name>
    <dbReference type="NCBI Taxonomy" id="2259171"/>
    <lineage>
        <taxon>Bacteria</taxon>
        <taxon>Bacillati</taxon>
        <taxon>Bacillota</taxon>
        <taxon>Bacilli</taxon>
        <taxon>Bacillales</taxon>
        <taxon>Bacillaceae</taxon>
        <taxon>Neobacillus</taxon>
    </lineage>
</organism>
<feature type="transmembrane region" description="Helical" evidence="6">
    <location>
        <begin position="372"/>
        <end position="392"/>
    </location>
</feature>
<dbReference type="PANTHER" id="PTHR23534">
    <property type="entry name" value="MFS PERMEASE"/>
    <property type="match status" value="1"/>
</dbReference>
<feature type="transmembrane region" description="Helical" evidence="6">
    <location>
        <begin position="398"/>
        <end position="419"/>
    </location>
</feature>
<evidence type="ECO:0000256" key="6">
    <source>
        <dbReference type="SAM" id="Phobius"/>
    </source>
</evidence>
<comment type="caution">
    <text evidence="8">The sequence shown here is derived from an EMBL/GenBank/DDBJ whole genome shotgun (WGS) entry which is preliminary data.</text>
</comment>
<dbReference type="GO" id="GO:0005886">
    <property type="term" value="C:plasma membrane"/>
    <property type="evidence" value="ECO:0007669"/>
    <property type="project" value="UniProtKB-SubCell"/>
</dbReference>
<dbReference type="InterPro" id="IPR020846">
    <property type="entry name" value="MFS_dom"/>
</dbReference>
<evidence type="ECO:0000256" key="1">
    <source>
        <dbReference type="ARBA" id="ARBA00004651"/>
    </source>
</evidence>
<feature type="domain" description="Major facilitator superfamily (MFS) profile" evidence="7">
    <location>
        <begin position="28"/>
        <end position="424"/>
    </location>
</feature>
<dbReference type="GO" id="GO:0022857">
    <property type="term" value="F:transmembrane transporter activity"/>
    <property type="evidence" value="ECO:0007669"/>
    <property type="project" value="InterPro"/>
</dbReference>
<dbReference type="PANTHER" id="PTHR23534:SF1">
    <property type="entry name" value="MAJOR FACILITATOR SUPERFAMILY PROTEIN"/>
    <property type="match status" value="1"/>
</dbReference>
<dbReference type="Pfam" id="PF07690">
    <property type="entry name" value="MFS_1"/>
    <property type="match status" value="1"/>
</dbReference>
<feature type="transmembrane region" description="Helical" evidence="6">
    <location>
        <begin position="188"/>
        <end position="210"/>
    </location>
</feature>
<feature type="transmembrane region" description="Helical" evidence="6">
    <location>
        <begin position="95"/>
        <end position="114"/>
    </location>
</feature>
<protein>
    <submittedName>
        <fullName evidence="8">MFS transporter</fullName>
    </submittedName>
</protein>
<keyword evidence="2" id="KW-0813">Transport</keyword>
<evidence type="ECO:0000256" key="5">
    <source>
        <dbReference type="ARBA" id="ARBA00023136"/>
    </source>
</evidence>
<evidence type="ECO:0000256" key="4">
    <source>
        <dbReference type="ARBA" id="ARBA00022989"/>
    </source>
</evidence>
<keyword evidence="4 6" id="KW-1133">Transmembrane helix</keyword>
<proteinExistence type="predicted"/>
<feature type="transmembrane region" description="Helical" evidence="6">
    <location>
        <begin position="65"/>
        <end position="83"/>
    </location>
</feature>
<evidence type="ECO:0000259" key="7">
    <source>
        <dbReference type="PROSITE" id="PS50850"/>
    </source>
</evidence>
<dbReference type="AlphaFoldDB" id="A0A3D8GSB0"/>
<dbReference type="Proteomes" id="UP000257144">
    <property type="component" value="Unassembled WGS sequence"/>
</dbReference>
<keyword evidence="9" id="KW-1185">Reference proteome</keyword>
<keyword evidence="3 6" id="KW-0812">Transmembrane</keyword>
<feature type="transmembrane region" description="Helical" evidence="6">
    <location>
        <begin position="120"/>
        <end position="140"/>
    </location>
</feature>
<dbReference type="SUPFAM" id="SSF103473">
    <property type="entry name" value="MFS general substrate transporter"/>
    <property type="match status" value="1"/>
</dbReference>
<feature type="transmembrane region" description="Helical" evidence="6">
    <location>
        <begin position="277"/>
        <end position="297"/>
    </location>
</feature>
<feature type="transmembrane region" description="Helical" evidence="6">
    <location>
        <begin position="152"/>
        <end position="173"/>
    </location>
</feature>
<gene>
    <name evidence="8" type="ORF">DRW41_05720</name>
</gene>
<dbReference type="Gene3D" id="1.20.1250.20">
    <property type="entry name" value="MFS general substrate transporter like domains"/>
    <property type="match status" value="1"/>
</dbReference>
<feature type="transmembrane region" description="Helical" evidence="6">
    <location>
        <begin position="334"/>
        <end position="360"/>
    </location>
</feature>
<sequence>MKTSLKRSKAAKDFIGSPEKQQHLYRRTLLVVVISQIFGGAGLAAGIAVGALLAQDMLGTDRYAGIPSALFTLGSAGAAFLVGRLSQRYGRRLGLSAGFIAGGLGSAGVVAAAVTNSILLLFLSLVIYGSGFATNLLSRYAGTDLANSNQRATAISTVMVSTTFGVIAGPNLIQAMSGLAKLAGIPPLAGPFILSAAAFTLAGLVLFVFLRPDPLLLAKTIGLPKSEPTANGIANSAKQQNKKGLFVGTAVMIISHSVMVGIMAITPVHMGHHGHGLGNVGLLISIHAGSMYLPSLFTGKLVDKAGRSAIAIASGITLLGAGLLAAFAPPESMFLLTTALALLGLGWNFGLVSGTALIVDSTNPETRAKTQGSVDVLISLAGAMAGAGAGLAASQFGYYSLSIAGGILSLLLVPAAIWLRTGSESPLENRATTVSK</sequence>
<feature type="transmembrane region" description="Helical" evidence="6">
    <location>
        <begin position="245"/>
        <end position="265"/>
    </location>
</feature>
<evidence type="ECO:0000256" key="3">
    <source>
        <dbReference type="ARBA" id="ARBA00022692"/>
    </source>
</evidence>